<keyword evidence="1" id="KW-0732">Signal</keyword>
<name>A0A3M7M251_9PLEO</name>
<feature type="signal peptide" evidence="1">
    <location>
        <begin position="1"/>
        <end position="19"/>
    </location>
</feature>
<proteinExistence type="predicted"/>
<dbReference type="OrthoDB" id="5235486at2759"/>
<accession>A0A3M7M251</accession>
<evidence type="ECO:0000313" key="2">
    <source>
        <dbReference type="EMBL" id="RMZ68470.1"/>
    </source>
</evidence>
<protein>
    <submittedName>
        <fullName evidence="2">Uncharacterized protein</fullName>
    </submittedName>
</protein>
<keyword evidence="3" id="KW-1185">Reference proteome</keyword>
<evidence type="ECO:0000256" key="1">
    <source>
        <dbReference type="SAM" id="SignalP"/>
    </source>
</evidence>
<reference evidence="2 3" key="1">
    <citation type="journal article" date="2014" name="PLoS ONE">
        <title>De novo Genome Assembly of the Fungal Plant Pathogen Pyrenophora semeniperda.</title>
        <authorList>
            <person name="Soliai M.M."/>
            <person name="Meyer S.E."/>
            <person name="Udall J.A."/>
            <person name="Elzinga D.E."/>
            <person name="Hermansen R.A."/>
            <person name="Bodily P.M."/>
            <person name="Hart A.A."/>
            <person name="Coleman C.E."/>
        </authorList>
    </citation>
    <scope>NUCLEOTIDE SEQUENCE [LARGE SCALE GENOMIC DNA]</scope>
    <source>
        <strain evidence="2 3">CCB06</strain>
        <tissue evidence="2">Mycelium</tissue>
    </source>
</reference>
<evidence type="ECO:0000313" key="3">
    <source>
        <dbReference type="Proteomes" id="UP000265663"/>
    </source>
</evidence>
<organism evidence="2 3">
    <name type="scientific">Pyrenophora seminiperda CCB06</name>
    <dbReference type="NCBI Taxonomy" id="1302712"/>
    <lineage>
        <taxon>Eukaryota</taxon>
        <taxon>Fungi</taxon>
        <taxon>Dikarya</taxon>
        <taxon>Ascomycota</taxon>
        <taxon>Pezizomycotina</taxon>
        <taxon>Dothideomycetes</taxon>
        <taxon>Pleosporomycetidae</taxon>
        <taxon>Pleosporales</taxon>
        <taxon>Pleosporineae</taxon>
        <taxon>Pleosporaceae</taxon>
        <taxon>Pyrenophora</taxon>
    </lineage>
</organism>
<dbReference type="Proteomes" id="UP000265663">
    <property type="component" value="Unassembled WGS sequence"/>
</dbReference>
<sequence length="123" mass="12986">MKYTAPVLALIGAAAAAASQNVTVTNYAYVGVNGYPSMHFDISVDGISCAADHFVPATPYKCTNPAWTFTIMEGAGNGNNFTLKHTVDDKSASANFWIPINGPLFTVLEQVGLGESRVLVDDA</sequence>
<dbReference type="EMBL" id="KE747816">
    <property type="protein sequence ID" value="RMZ68470.1"/>
    <property type="molecule type" value="Genomic_DNA"/>
</dbReference>
<dbReference type="AlphaFoldDB" id="A0A3M7M251"/>
<feature type="chain" id="PRO_5017939170" evidence="1">
    <location>
        <begin position="20"/>
        <end position="123"/>
    </location>
</feature>
<gene>
    <name evidence="2" type="ORF">GMOD_00008176</name>
</gene>